<keyword evidence="5" id="KW-1185">Reference proteome</keyword>
<dbReference type="PROSITE" id="PS01081">
    <property type="entry name" value="HTH_TETR_1"/>
    <property type="match status" value="1"/>
</dbReference>
<accession>A0ABU8EWF9</accession>
<evidence type="ECO:0000259" key="3">
    <source>
        <dbReference type="PROSITE" id="PS50977"/>
    </source>
</evidence>
<name>A0ABU8EWF9_9GAMM</name>
<protein>
    <submittedName>
        <fullName evidence="4">TetR/AcrR family transcriptional regulator C-terminal domain-containing protein</fullName>
    </submittedName>
</protein>
<dbReference type="SUPFAM" id="SSF48498">
    <property type="entry name" value="Tetracyclin repressor-like, C-terminal domain"/>
    <property type="match status" value="1"/>
</dbReference>
<dbReference type="InterPro" id="IPR009057">
    <property type="entry name" value="Homeodomain-like_sf"/>
</dbReference>
<dbReference type="Pfam" id="PF00440">
    <property type="entry name" value="TetR_N"/>
    <property type="match status" value="1"/>
</dbReference>
<dbReference type="Pfam" id="PF14246">
    <property type="entry name" value="TetR_C_7"/>
    <property type="match status" value="1"/>
</dbReference>
<dbReference type="InterPro" id="IPR050109">
    <property type="entry name" value="HTH-type_TetR-like_transc_reg"/>
</dbReference>
<dbReference type="Proteomes" id="UP001382455">
    <property type="component" value="Unassembled WGS sequence"/>
</dbReference>
<dbReference type="PROSITE" id="PS50977">
    <property type="entry name" value="HTH_TETR_2"/>
    <property type="match status" value="1"/>
</dbReference>
<dbReference type="InterPro" id="IPR036271">
    <property type="entry name" value="Tet_transcr_reg_TetR-rel_C_sf"/>
</dbReference>
<reference evidence="4 5" key="1">
    <citation type="submission" date="2023-12" db="EMBL/GenBank/DDBJ databases">
        <title>Friends and Foes: Symbiotic and Algicidal bacterial influence on Karenia brevis blooms.</title>
        <authorList>
            <person name="Fei C."/>
            <person name="Mohamed A.R."/>
            <person name="Booker A."/>
            <person name="Arshad M."/>
            <person name="Klass S."/>
            <person name="Ahn S."/>
            <person name="Gilbert P.M."/>
            <person name="Heil C.A."/>
            <person name="Martinez J.M."/>
            <person name="Amin S.A."/>
        </authorList>
    </citation>
    <scope>NUCLEOTIDE SEQUENCE [LARGE SCALE GENOMIC DNA]</scope>
    <source>
        <strain evidence="4 5">CE15</strain>
    </source>
</reference>
<gene>
    <name evidence="4" type="ORF">WAE96_16740</name>
</gene>
<evidence type="ECO:0000313" key="4">
    <source>
        <dbReference type="EMBL" id="MEI4551324.1"/>
    </source>
</evidence>
<feature type="domain" description="HTH tetR-type" evidence="3">
    <location>
        <begin position="10"/>
        <end position="70"/>
    </location>
</feature>
<keyword evidence="1 2" id="KW-0238">DNA-binding</keyword>
<dbReference type="SUPFAM" id="SSF46689">
    <property type="entry name" value="Homeodomain-like"/>
    <property type="match status" value="1"/>
</dbReference>
<dbReference type="InterPro" id="IPR039536">
    <property type="entry name" value="TetR_C_Proteobacteria"/>
</dbReference>
<evidence type="ECO:0000256" key="2">
    <source>
        <dbReference type="PROSITE-ProRule" id="PRU00335"/>
    </source>
</evidence>
<comment type="caution">
    <text evidence="4">The sequence shown here is derived from an EMBL/GenBank/DDBJ whole genome shotgun (WGS) entry which is preliminary data.</text>
</comment>
<sequence>MSEAKISRSMQKRQAIIDGAKTAFQQYGVSDTSMDKIAETAQVSKRTVYNHFESKEILVTHIIRDIWSQNILTYEFEYDKNRDLRSQLNELIANELQFMCDQGTLDLIRVAMGYCLFNPEMSNGELREFFEQETTLIRWLRHAMEDGKFRKKDPYLVSEQLLGLLKGQAFWPQVLHFDERLTEAQMRELTNDTLDLFLSYYEI</sequence>
<dbReference type="RefSeq" id="WP_336436316.1">
    <property type="nucleotide sequence ID" value="NZ_JBAWKS010000002.1"/>
</dbReference>
<proteinExistence type="predicted"/>
<dbReference type="Gene3D" id="1.10.10.60">
    <property type="entry name" value="Homeodomain-like"/>
    <property type="match status" value="1"/>
</dbReference>
<dbReference type="Gene3D" id="1.10.357.10">
    <property type="entry name" value="Tetracycline Repressor, domain 2"/>
    <property type="match status" value="1"/>
</dbReference>
<dbReference type="InterPro" id="IPR023772">
    <property type="entry name" value="DNA-bd_HTH_TetR-type_CS"/>
</dbReference>
<dbReference type="InterPro" id="IPR001647">
    <property type="entry name" value="HTH_TetR"/>
</dbReference>
<dbReference type="PANTHER" id="PTHR30055:SF146">
    <property type="entry name" value="HTH-TYPE TRANSCRIPTIONAL DUAL REGULATOR CECR"/>
    <property type="match status" value="1"/>
</dbReference>
<feature type="DNA-binding region" description="H-T-H motif" evidence="2">
    <location>
        <begin position="33"/>
        <end position="52"/>
    </location>
</feature>
<organism evidence="4 5">
    <name type="scientific">Pseudoalteromonas spongiae</name>
    <dbReference type="NCBI Taxonomy" id="298657"/>
    <lineage>
        <taxon>Bacteria</taxon>
        <taxon>Pseudomonadati</taxon>
        <taxon>Pseudomonadota</taxon>
        <taxon>Gammaproteobacteria</taxon>
        <taxon>Alteromonadales</taxon>
        <taxon>Pseudoalteromonadaceae</taxon>
        <taxon>Pseudoalteromonas</taxon>
    </lineage>
</organism>
<dbReference type="PANTHER" id="PTHR30055">
    <property type="entry name" value="HTH-TYPE TRANSCRIPTIONAL REGULATOR RUTR"/>
    <property type="match status" value="1"/>
</dbReference>
<dbReference type="PRINTS" id="PR00455">
    <property type="entry name" value="HTHTETR"/>
</dbReference>
<dbReference type="EMBL" id="JBAWKS010000002">
    <property type="protein sequence ID" value="MEI4551324.1"/>
    <property type="molecule type" value="Genomic_DNA"/>
</dbReference>
<evidence type="ECO:0000313" key="5">
    <source>
        <dbReference type="Proteomes" id="UP001382455"/>
    </source>
</evidence>
<evidence type="ECO:0000256" key="1">
    <source>
        <dbReference type="ARBA" id="ARBA00023125"/>
    </source>
</evidence>